<dbReference type="Gene3D" id="3.40.50.1820">
    <property type="entry name" value="alpha/beta hydrolase"/>
    <property type="match status" value="1"/>
</dbReference>
<dbReference type="RefSeq" id="XP_033464107.1">
    <property type="nucleotide sequence ID" value="XM_033603626.1"/>
</dbReference>
<dbReference type="Pfam" id="PF06441">
    <property type="entry name" value="EHN"/>
    <property type="match status" value="1"/>
</dbReference>
<evidence type="ECO:0000256" key="3">
    <source>
        <dbReference type="PIRSR" id="PIRSR001112-1"/>
    </source>
</evidence>
<dbReference type="InterPro" id="IPR000639">
    <property type="entry name" value="Epox_hydrolase-like"/>
</dbReference>
<evidence type="ECO:0000256" key="2">
    <source>
        <dbReference type="ARBA" id="ARBA00022801"/>
    </source>
</evidence>
<sequence>MADFAQLPKGATLNVKPFNVNIEEQRIQDLKQLLKLSPIAAANFENSSNGRRYGIEREWLITAKDYWLNGFDWRHTESHINSFPNFTASVKDQSGHELDIHFIALFSQKADAIPLAFFHGWPGSILEFLPILDILKKKYTPQDLPYHIIVPSLPGYAFSGNPPLDRDYDVQEASNALDRLLVGLGFESGYLAQGGDLGSFVSRHLAATATSCKGMHLNFSPMRPPDNMHELAMSKTEQEALPRSQWFREVGMAYALEHGTRTSTIGFALGASPLALLSWIGEKFLDWSDEDPSLDTILSSVSLYWLTETFPRCIYPYRGNSGDSDSPKIAKISGAGGREQPFIEKPSGYSFFPKELMPMPCSWVGTNCNLVHQSVHQSGGHFAALEKPSELLADVEEYVKKAWKPQGGKL</sequence>
<comment type="similarity">
    <text evidence="1">Belongs to the peptidase S33 family.</text>
</comment>
<dbReference type="OrthoDB" id="7130006at2759"/>
<proteinExistence type="inferred from homology"/>
<keyword evidence="2" id="KW-0378">Hydrolase</keyword>
<accession>A0A6J3MGI6</accession>
<dbReference type="PRINTS" id="PR00412">
    <property type="entry name" value="EPOXHYDRLASE"/>
</dbReference>
<dbReference type="SUPFAM" id="SSF53474">
    <property type="entry name" value="alpha/beta-Hydrolases"/>
    <property type="match status" value="1"/>
</dbReference>
<dbReference type="PANTHER" id="PTHR21661:SF39">
    <property type="entry name" value="HYDROLASE, PUTATIVE (AFU_ORTHOLOGUE AFUA_3G08960)-RELATED"/>
    <property type="match status" value="1"/>
</dbReference>
<gene>
    <name evidence="6" type="ORF">K489DRAFT_375159</name>
</gene>
<feature type="active site" description="Proton donor" evidence="3">
    <location>
        <position position="317"/>
    </location>
</feature>
<dbReference type="InterPro" id="IPR016292">
    <property type="entry name" value="Epoxide_hydrolase"/>
</dbReference>
<feature type="active site" description="Nucleophile" evidence="3">
    <location>
        <position position="196"/>
    </location>
</feature>
<dbReference type="PIRSF" id="PIRSF001112">
    <property type="entry name" value="Epoxide_hydrolase"/>
    <property type="match status" value="1"/>
</dbReference>
<evidence type="ECO:0000259" key="4">
    <source>
        <dbReference type="Pfam" id="PF06441"/>
    </source>
</evidence>
<reference evidence="6" key="2">
    <citation type="submission" date="2020-04" db="EMBL/GenBank/DDBJ databases">
        <authorList>
            <consortium name="NCBI Genome Project"/>
        </authorList>
    </citation>
    <scope>NUCLEOTIDE SEQUENCE</scope>
    <source>
        <strain evidence="6">CBS 342.82</strain>
    </source>
</reference>
<dbReference type="PANTHER" id="PTHR21661">
    <property type="entry name" value="EPOXIDE HYDROLASE 1-RELATED"/>
    <property type="match status" value="1"/>
</dbReference>
<dbReference type="GO" id="GO:0097176">
    <property type="term" value="P:epoxide metabolic process"/>
    <property type="evidence" value="ECO:0007669"/>
    <property type="project" value="TreeGrafter"/>
</dbReference>
<name>A0A6J3MGI6_9PEZI</name>
<evidence type="ECO:0000256" key="1">
    <source>
        <dbReference type="ARBA" id="ARBA00010088"/>
    </source>
</evidence>
<reference evidence="6" key="3">
    <citation type="submission" date="2025-08" db="UniProtKB">
        <authorList>
            <consortium name="RefSeq"/>
        </authorList>
    </citation>
    <scope>IDENTIFICATION</scope>
    <source>
        <strain evidence="6">CBS 342.82</strain>
    </source>
</reference>
<dbReference type="InterPro" id="IPR010497">
    <property type="entry name" value="Epoxide_hydro_N"/>
</dbReference>
<keyword evidence="5" id="KW-1185">Reference proteome</keyword>
<evidence type="ECO:0000313" key="5">
    <source>
        <dbReference type="Proteomes" id="UP000504637"/>
    </source>
</evidence>
<dbReference type="AlphaFoldDB" id="A0A6J3MGI6"/>
<dbReference type="InterPro" id="IPR029058">
    <property type="entry name" value="AB_hydrolase_fold"/>
</dbReference>
<organism evidence="6">
    <name type="scientific">Dissoconium aciculare CBS 342.82</name>
    <dbReference type="NCBI Taxonomy" id="1314786"/>
    <lineage>
        <taxon>Eukaryota</taxon>
        <taxon>Fungi</taxon>
        <taxon>Dikarya</taxon>
        <taxon>Ascomycota</taxon>
        <taxon>Pezizomycotina</taxon>
        <taxon>Dothideomycetes</taxon>
        <taxon>Dothideomycetidae</taxon>
        <taxon>Mycosphaerellales</taxon>
        <taxon>Dissoconiaceae</taxon>
        <taxon>Dissoconium</taxon>
    </lineage>
</organism>
<evidence type="ECO:0000313" key="6">
    <source>
        <dbReference type="RefSeq" id="XP_033464107.1"/>
    </source>
</evidence>
<dbReference type="GeneID" id="54361426"/>
<feature type="active site" description="Proton acceptor" evidence="3">
    <location>
        <position position="381"/>
    </location>
</feature>
<dbReference type="GO" id="GO:0004301">
    <property type="term" value="F:epoxide hydrolase activity"/>
    <property type="evidence" value="ECO:0007669"/>
    <property type="project" value="TreeGrafter"/>
</dbReference>
<reference evidence="6" key="1">
    <citation type="submission" date="2020-01" db="EMBL/GenBank/DDBJ databases">
        <authorList>
            <consortium name="DOE Joint Genome Institute"/>
            <person name="Haridas S."/>
            <person name="Albert R."/>
            <person name="Binder M."/>
            <person name="Bloem J."/>
            <person name="Labutti K."/>
            <person name="Salamov A."/>
            <person name="Andreopoulos B."/>
            <person name="Baker S.E."/>
            <person name="Barry K."/>
            <person name="Bills G."/>
            <person name="Bluhm B.H."/>
            <person name="Cannon C."/>
            <person name="Castanera R."/>
            <person name="Culley D.E."/>
            <person name="Daum C."/>
            <person name="Ezra D."/>
            <person name="Gonzalez J.B."/>
            <person name="Henrissat B."/>
            <person name="Kuo A."/>
            <person name="Liang C."/>
            <person name="Lipzen A."/>
            <person name="Lutzoni F."/>
            <person name="Magnuson J."/>
            <person name="Mondo S."/>
            <person name="Nolan M."/>
            <person name="Ohm R."/>
            <person name="Pangilinan J."/>
            <person name="Park H.-J."/>
            <person name="Ramirez L."/>
            <person name="Alfaro M."/>
            <person name="Sun H."/>
            <person name="Tritt A."/>
            <person name="Yoshinaga Y."/>
            <person name="Zwiers L.-H."/>
            <person name="Turgeon B.G."/>
            <person name="Goodwin S.B."/>
            <person name="Spatafora J.W."/>
            <person name="Crous P.W."/>
            <person name="Grigoriev I.V."/>
        </authorList>
    </citation>
    <scope>NUCLEOTIDE SEQUENCE</scope>
    <source>
        <strain evidence="6">CBS 342.82</strain>
    </source>
</reference>
<dbReference type="Proteomes" id="UP000504637">
    <property type="component" value="Unplaced"/>
</dbReference>
<protein>
    <submittedName>
        <fullName evidence="6">Alpha/beta-hydrolase</fullName>
    </submittedName>
</protein>
<feature type="domain" description="Epoxide hydrolase N-terminal" evidence="4">
    <location>
        <begin position="15"/>
        <end position="128"/>
    </location>
</feature>